<evidence type="ECO:0000256" key="2">
    <source>
        <dbReference type="ARBA" id="ARBA00012146"/>
    </source>
</evidence>
<dbReference type="InterPro" id="IPR038222">
    <property type="entry name" value="DHHA2_dom_sf"/>
</dbReference>
<dbReference type="InterPro" id="IPR028979">
    <property type="entry name" value="Ser_kin/Pase_Hpr-like_N_sf"/>
</dbReference>
<feature type="domain" description="CBS" evidence="9">
    <location>
        <begin position="70"/>
        <end position="128"/>
    </location>
</feature>
<proteinExistence type="predicted"/>
<dbReference type="GO" id="GO:0046872">
    <property type="term" value="F:metal ion binding"/>
    <property type="evidence" value="ECO:0007669"/>
    <property type="project" value="UniProtKB-KW"/>
</dbReference>
<gene>
    <name evidence="10" type="ORF">BBG48_007465</name>
</gene>
<dbReference type="InterPro" id="IPR004097">
    <property type="entry name" value="DHHA2"/>
</dbReference>
<evidence type="ECO:0000256" key="3">
    <source>
        <dbReference type="ARBA" id="ARBA00022723"/>
    </source>
</evidence>
<dbReference type="Proteomes" id="UP000093352">
    <property type="component" value="Unassembled WGS sequence"/>
</dbReference>
<dbReference type="InterPro" id="IPR038763">
    <property type="entry name" value="DHH_sf"/>
</dbReference>
<dbReference type="Gene3D" id="3.10.310.20">
    <property type="entry name" value="DHHA2 domain"/>
    <property type="match status" value="1"/>
</dbReference>
<comment type="catalytic activity">
    <reaction evidence="7">
        <text>diphosphate + H2O = 2 phosphate + H(+)</text>
        <dbReference type="Rhea" id="RHEA:24576"/>
        <dbReference type="ChEBI" id="CHEBI:15377"/>
        <dbReference type="ChEBI" id="CHEBI:15378"/>
        <dbReference type="ChEBI" id="CHEBI:33019"/>
        <dbReference type="ChEBI" id="CHEBI:43474"/>
        <dbReference type="EC" id="3.6.1.1"/>
    </reaction>
</comment>
<dbReference type="InterPro" id="IPR046342">
    <property type="entry name" value="CBS_dom_sf"/>
</dbReference>
<dbReference type="Pfam" id="PF01368">
    <property type="entry name" value="DHH"/>
    <property type="match status" value="1"/>
</dbReference>
<dbReference type="RefSeq" id="WP_068913154.1">
    <property type="nucleotide sequence ID" value="NZ_MBEW02000016.1"/>
</dbReference>
<evidence type="ECO:0000256" key="1">
    <source>
        <dbReference type="ARBA" id="ARBA00001936"/>
    </source>
</evidence>
<reference evidence="10 11" key="1">
    <citation type="journal article" date="2016" name="Genome Announc.">
        <title>Draft Genome Sequence of Criibacterium bergeronii gen. nov., sp. nov., Strain CCRI-22567T, Isolated from a Vaginal Sample from a Woman with Bacterial Vaginosis.</title>
        <authorList>
            <person name="Maheux A.F."/>
            <person name="Berube E."/>
            <person name="Boudreau D.K."/>
            <person name="Raymond F."/>
            <person name="Corbeil J."/>
            <person name="Roy P.H."/>
            <person name="Boissinot M."/>
            <person name="Omar R.F."/>
        </authorList>
    </citation>
    <scope>NUCLEOTIDE SEQUENCE [LARGE SCALE GENOMIC DNA]</scope>
    <source>
        <strain evidence="10 11">CCRI-22567</strain>
    </source>
</reference>
<dbReference type="PANTHER" id="PTHR12112">
    <property type="entry name" value="BNIP - RELATED"/>
    <property type="match status" value="1"/>
</dbReference>
<dbReference type="PANTHER" id="PTHR12112:SF22">
    <property type="entry name" value="MANGANESE-DEPENDENT INORGANIC PYROPHOSPHATASE-RELATED"/>
    <property type="match status" value="1"/>
</dbReference>
<dbReference type="SMART" id="SM00116">
    <property type="entry name" value="CBS"/>
    <property type="match status" value="2"/>
</dbReference>
<dbReference type="SUPFAM" id="SSF64182">
    <property type="entry name" value="DHH phosphoesterases"/>
    <property type="match status" value="1"/>
</dbReference>
<keyword evidence="8" id="KW-0129">CBS domain</keyword>
<dbReference type="STRING" id="1871336.BBG48_09680"/>
<evidence type="ECO:0000256" key="7">
    <source>
        <dbReference type="ARBA" id="ARBA00047820"/>
    </source>
</evidence>
<dbReference type="SUPFAM" id="SSF54631">
    <property type="entry name" value="CBS-domain pair"/>
    <property type="match status" value="1"/>
</dbReference>
<dbReference type="AlphaFoldDB" id="A0A371IKG4"/>
<keyword evidence="5" id="KW-0464">Manganese</keyword>
<evidence type="ECO:0000313" key="11">
    <source>
        <dbReference type="Proteomes" id="UP000093352"/>
    </source>
</evidence>
<dbReference type="EC" id="3.6.1.1" evidence="2"/>
<dbReference type="EMBL" id="MBEW02000016">
    <property type="protein sequence ID" value="RDY20961.1"/>
    <property type="molecule type" value="Genomic_DNA"/>
</dbReference>
<dbReference type="InterPro" id="IPR001667">
    <property type="entry name" value="DDH_dom"/>
</dbReference>
<dbReference type="Gene3D" id="3.40.1390.20">
    <property type="entry name" value="HprK N-terminal domain-like"/>
    <property type="match status" value="1"/>
</dbReference>
<dbReference type="FunFam" id="3.90.1640.10:FF:000001">
    <property type="entry name" value="Probable manganese-dependent inorganic pyrophosphatase"/>
    <property type="match status" value="1"/>
</dbReference>
<dbReference type="CDD" id="cd04597">
    <property type="entry name" value="CBS_pair_inorgPPase"/>
    <property type="match status" value="1"/>
</dbReference>
<dbReference type="Gene3D" id="3.10.580.10">
    <property type="entry name" value="CBS-domain"/>
    <property type="match status" value="1"/>
</dbReference>
<comment type="caution">
    <text evidence="10">The sequence shown here is derived from an EMBL/GenBank/DDBJ whole genome shotgun (WGS) entry which is preliminary data.</text>
</comment>
<feature type="domain" description="CBS" evidence="9">
    <location>
        <begin position="250"/>
        <end position="308"/>
    </location>
</feature>
<sequence length="543" mass="61244">MKTLVFGHKNPDTDSVCASISYAYLKDKLNDAVEPRVLGEIRNEAKFVLDYFKVKAPAFLDNVWIQAKDLDYEKILPLTLTSSIYDAFKTMEKQKIHTLPIIDDVGKLLGIVSMQDIASGLFYADYDAVDSTLSSLIRTFCDDELNLFHTPKAGLDIALKGNLEVFDSNSFSHNNLNEDTVVILEKNYRQDFFENLNHSLGLLILSGIDSISEYEKSLIEKYDIPVLSVNVAIAGVVTKITQSRSIESIMKKSNIVKFTMDDYLSDIKDTTLKTKFRNYPLLDHDGKYIGFIGRRHLIRPGRKNVILVDHNEFHQSANGIDEANILEVVDHHRIGGFKTVEPIQYISKTVGSTCTIIHQMFKDAGIMIPYDIAGLLISGILSDTLHFKSPTCTKYDIDAANSLNKILKLDLDNYTNQMFKEGSSIKGLSLEQILNNDLKEFTIKGKLVAISQIFTLDIDYIDKISEELVVYLEKLAEQKGYFNVVLAVTDIVKEGSYIYYYADSSVIKNALGTESKQGVFAPYLVSRKKQILPELTRAFEEAY</sequence>
<organism evidence="10 11">
    <name type="scientific">Criibacterium bergeronii</name>
    <dbReference type="NCBI Taxonomy" id="1871336"/>
    <lineage>
        <taxon>Bacteria</taxon>
        <taxon>Bacillati</taxon>
        <taxon>Bacillota</taxon>
        <taxon>Clostridia</taxon>
        <taxon>Peptostreptococcales</taxon>
        <taxon>Filifactoraceae</taxon>
        <taxon>Criibacterium</taxon>
    </lineage>
</organism>
<dbReference type="Gene3D" id="3.90.1640.10">
    <property type="entry name" value="inorganic pyrophosphatase (n-terminal core)"/>
    <property type="match status" value="1"/>
</dbReference>
<evidence type="ECO:0000256" key="6">
    <source>
        <dbReference type="ARBA" id="ARBA00032535"/>
    </source>
</evidence>
<protein>
    <recommendedName>
        <fullName evidence="2">inorganic diphosphatase</fullName>
        <ecNumber evidence="2">3.6.1.1</ecNumber>
    </recommendedName>
    <alternativeName>
        <fullName evidence="6">Pyrophosphate phospho-hydrolase</fullName>
    </alternativeName>
</protein>
<dbReference type="Pfam" id="PF00571">
    <property type="entry name" value="CBS"/>
    <property type="match status" value="2"/>
</dbReference>
<evidence type="ECO:0000256" key="4">
    <source>
        <dbReference type="ARBA" id="ARBA00022801"/>
    </source>
</evidence>
<dbReference type="GO" id="GO:0004427">
    <property type="term" value="F:inorganic diphosphate phosphatase activity"/>
    <property type="evidence" value="ECO:0007669"/>
    <property type="project" value="UniProtKB-EC"/>
</dbReference>
<dbReference type="InterPro" id="IPR000644">
    <property type="entry name" value="CBS_dom"/>
</dbReference>
<name>A0A371IKG4_9FIRM</name>
<evidence type="ECO:0000256" key="8">
    <source>
        <dbReference type="PROSITE-ProRule" id="PRU00703"/>
    </source>
</evidence>
<accession>A0A371IKG4</accession>
<dbReference type="GO" id="GO:0005737">
    <property type="term" value="C:cytoplasm"/>
    <property type="evidence" value="ECO:0007669"/>
    <property type="project" value="InterPro"/>
</dbReference>
<comment type="cofactor">
    <cofactor evidence="1">
        <name>Mn(2+)</name>
        <dbReference type="ChEBI" id="CHEBI:29035"/>
    </cofactor>
</comment>
<evidence type="ECO:0000313" key="10">
    <source>
        <dbReference type="EMBL" id="RDY20961.1"/>
    </source>
</evidence>
<keyword evidence="11" id="KW-1185">Reference proteome</keyword>
<evidence type="ECO:0000259" key="9">
    <source>
        <dbReference type="PROSITE" id="PS51371"/>
    </source>
</evidence>
<dbReference type="SMART" id="SM01131">
    <property type="entry name" value="DHHA2"/>
    <property type="match status" value="1"/>
</dbReference>
<keyword evidence="3" id="KW-0479">Metal-binding</keyword>
<dbReference type="Pfam" id="PF02833">
    <property type="entry name" value="DHHA2"/>
    <property type="match status" value="1"/>
</dbReference>
<dbReference type="PROSITE" id="PS51371">
    <property type="entry name" value="CBS"/>
    <property type="match status" value="2"/>
</dbReference>
<evidence type="ECO:0000256" key="5">
    <source>
        <dbReference type="ARBA" id="ARBA00023211"/>
    </source>
</evidence>
<keyword evidence="4" id="KW-0378">Hydrolase</keyword>
<dbReference type="NCBIfam" id="NF011443">
    <property type="entry name" value="PRK14869.1-5"/>
    <property type="match status" value="1"/>
</dbReference>